<dbReference type="InterPro" id="IPR006467">
    <property type="entry name" value="MiaB-like_bact"/>
</dbReference>
<evidence type="ECO:0000256" key="6">
    <source>
        <dbReference type="ARBA" id="ARBA00023004"/>
    </source>
</evidence>
<feature type="domain" description="MTTase N-terminal" evidence="8">
    <location>
        <begin position="14"/>
        <end position="126"/>
    </location>
</feature>
<dbReference type="InterPro" id="IPR005839">
    <property type="entry name" value="Methylthiotransferase"/>
</dbReference>
<dbReference type="PROSITE" id="PS51449">
    <property type="entry name" value="MTTASE_N"/>
    <property type="match status" value="1"/>
</dbReference>
<dbReference type="InterPro" id="IPR020612">
    <property type="entry name" value="Methylthiotransferase_CS"/>
</dbReference>
<evidence type="ECO:0000256" key="3">
    <source>
        <dbReference type="ARBA" id="ARBA00022679"/>
    </source>
</evidence>
<keyword evidence="3" id="KW-0808">Transferase</keyword>
<name>A0ABX1WVY5_9BACT</name>
<keyword evidence="6" id="KW-0408">Iron</keyword>
<keyword evidence="5" id="KW-0479">Metal-binding</keyword>
<dbReference type="PANTHER" id="PTHR11918">
    <property type="entry name" value="RADICAL SAM PROTEINS"/>
    <property type="match status" value="1"/>
</dbReference>
<dbReference type="PANTHER" id="PTHR11918:SF45">
    <property type="entry name" value="THREONYLCARBAMOYLADENOSINE TRNA METHYLTHIOTRANSFERASE"/>
    <property type="match status" value="1"/>
</dbReference>
<dbReference type="InterPro" id="IPR006638">
    <property type="entry name" value="Elp3/MiaA/NifB-like_rSAM"/>
</dbReference>
<evidence type="ECO:0000256" key="7">
    <source>
        <dbReference type="ARBA" id="ARBA00023014"/>
    </source>
</evidence>
<evidence type="ECO:0000313" key="11">
    <source>
        <dbReference type="Proteomes" id="UP000732105"/>
    </source>
</evidence>
<evidence type="ECO:0000256" key="1">
    <source>
        <dbReference type="ARBA" id="ARBA00001966"/>
    </source>
</evidence>
<evidence type="ECO:0000256" key="2">
    <source>
        <dbReference type="ARBA" id="ARBA00022485"/>
    </source>
</evidence>
<dbReference type="SFLD" id="SFLDS00029">
    <property type="entry name" value="Radical_SAM"/>
    <property type="match status" value="1"/>
</dbReference>
<dbReference type="InterPro" id="IPR013848">
    <property type="entry name" value="Methylthiotransferase_N"/>
</dbReference>
<comment type="caution">
    <text evidence="10">The sequence shown here is derived from an EMBL/GenBank/DDBJ whole genome shotgun (WGS) entry which is preliminary data.</text>
</comment>
<keyword evidence="4" id="KW-0949">S-adenosyl-L-methionine</keyword>
<dbReference type="Gene3D" id="3.40.50.12160">
    <property type="entry name" value="Methylthiotransferase, N-terminal domain"/>
    <property type="match status" value="1"/>
</dbReference>
<dbReference type="SFLD" id="SFLDG01082">
    <property type="entry name" value="B12-binding_domain_containing"/>
    <property type="match status" value="1"/>
</dbReference>
<dbReference type="NCBIfam" id="TIGR00089">
    <property type="entry name" value="MiaB/RimO family radical SAM methylthiotransferase"/>
    <property type="match status" value="1"/>
</dbReference>
<evidence type="ECO:0000259" key="8">
    <source>
        <dbReference type="PROSITE" id="PS51449"/>
    </source>
</evidence>
<organism evidence="10 11">
    <name type="scientific">Marinifilum caeruleilacunae</name>
    <dbReference type="NCBI Taxonomy" id="2499076"/>
    <lineage>
        <taxon>Bacteria</taxon>
        <taxon>Pseudomonadati</taxon>
        <taxon>Bacteroidota</taxon>
        <taxon>Bacteroidia</taxon>
        <taxon>Marinilabiliales</taxon>
        <taxon>Marinifilaceae</taxon>
    </lineage>
</organism>
<dbReference type="InterPro" id="IPR023404">
    <property type="entry name" value="rSAM_horseshoe"/>
</dbReference>
<protein>
    <submittedName>
        <fullName evidence="10">tRNA (N(6)-L-threonylcarbamoyladenosine(37)-C(2))-methylthiotransferase MtaB</fullName>
    </submittedName>
</protein>
<dbReference type="InterPro" id="IPR038135">
    <property type="entry name" value="Methylthiotransferase_N_sf"/>
</dbReference>
<evidence type="ECO:0000256" key="5">
    <source>
        <dbReference type="ARBA" id="ARBA00022723"/>
    </source>
</evidence>
<dbReference type="Pfam" id="PF04055">
    <property type="entry name" value="Radical_SAM"/>
    <property type="match status" value="1"/>
</dbReference>
<comment type="cofactor">
    <cofactor evidence="1">
        <name>[4Fe-4S] cluster</name>
        <dbReference type="ChEBI" id="CHEBI:49883"/>
    </cofactor>
</comment>
<dbReference type="PROSITE" id="PS01278">
    <property type="entry name" value="MTTASE_RADICAL"/>
    <property type="match status" value="1"/>
</dbReference>
<gene>
    <name evidence="10" type="primary">mtaB</name>
    <name evidence="10" type="ORF">ELS83_10635</name>
</gene>
<dbReference type="PROSITE" id="PS51918">
    <property type="entry name" value="RADICAL_SAM"/>
    <property type="match status" value="1"/>
</dbReference>
<dbReference type="Pfam" id="PF00919">
    <property type="entry name" value="UPF0004"/>
    <property type="match status" value="1"/>
</dbReference>
<dbReference type="InterPro" id="IPR007197">
    <property type="entry name" value="rSAM"/>
</dbReference>
<dbReference type="Proteomes" id="UP000732105">
    <property type="component" value="Unassembled WGS sequence"/>
</dbReference>
<dbReference type="NCBIfam" id="TIGR01579">
    <property type="entry name" value="MiaB-like-C"/>
    <property type="match status" value="1"/>
</dbReference>
<evidence type="ECO:0000313" key="10">
    <source>
        <dbReference type="EMBL" id="NOU60284.1"/>
    </source>
</evidence>
<keyword evidence="11" id="KW-1185">Reference proteome</keyword>
<keyword evidence="7" id="KW-0411">Iron-sulfur</keyword>
<dbReference type="CDD" id="cd01335">
    <property type="entry name" value="Radical_SAM"/>
    <property type="match status" value="1"/>
</dbReference>
<proteinExistence type="predicted"/>
<evidence type="ECO:0000259" key="9">
    <source>
        <dbReference type="PROSITE" id="PS51918"/>
    </source>
</evidence>
<accession>A0ABX1WVY5</accession>
<sequence length="452" mass="51296">MIDSAEGKNMLQGKTVAFYTLGCKLNFSETSTIGRSFKEMGFETVKMTEKADIYVINTCSVTDQADKKCRQAIKKVIKTNPNAFVAVIGCYAQLKPKEILEIPGVNLVLGANEKFNIHKYIDHLEKNGTGDLQPCEVESVKDFHSSYSMGDRTRCFLKIQDGCNYFCTYCTIPYARGRSRNNSIADTVKQAEKVAAEGAKEIILTGVNIGDFGKSTNETFLDLIKELEKVDGIERFRISSIEPNLLSNEIIDFVAQSKKFVNHFHIPLQAGSNKVLKLMKRRYDRELFAQRIEKIKSLLPDAFIGVDVIAGSRGESEEDFNDAYKFINELPISQLHVFPYSERQGTKALEIKESVPVEERKRRAKMFQILSEKKLRAFYQEHLNEKLEVLFEGFNDNGKMYGFTENYIKVEIPYNQNLGNQLAKVQLKNINDKGNVNAELINAAEFSFKPII</sequence>
<reference evidence="10 11" key="1">
    <citation type="submission" date="2018-12" db="EMBL/GenBank/DDBJ databases">
        <title>Marinifilum JC070 sp. nov., a marine bacterium isolated from Yongle Blue Hole in the South China Sea.</title>
        <authorList>
            <person name="Fu T."/>
        </authorList>
    </citation>
    <scope>NUCLEOTIDE SEQUENCE [LARGE SCALE GENOMIC DNA]</scope>
    <source>
        <strain evidence="10 11">JC070</strain>
    </source>
</reference>
<dbReference type="SMART" id="SM00729">
    <property type="entry name" value="Elp3"/>
    <property type="match status" value="1"/>
</dbReference>
<evidence type="ECO:0000256" key="4">
    <source>
        <dbReference type="ARBA" id="ARBA00022691"/>
    </source>
</evidence>
<dbReference type="InterPro" id="IPR058240">
    <property type="entry name" value="rSAM_sf"/>
</dbReference>
<keyword evidence="2" id="KW-0004">4Fe-4S</keyword>
<dbReference type="EMBL" id="RZNH01000015">
    <property type="protein sequence ID" value="NOU60284.1"/>
    <property type="molecule type" value="Genomic_DNA"/>
</dbReference>
<dbReference type="SUPFAM" id="SSF102114">
    <property type="entry name" value="Radical SAM enzymes"/>
    <property type="match status" value="1"/>
</dbReference>
<feature type="domain" description="Radical SAM core" evidence="9">
    <location>
        <begin position="149"/>
        <end position="377"/>
    </location>
</feature>
<dbReference type="Gene3D" id="3.80.30.20">
    <property type="entry name" value="tm_1862 like domain"/>
    <property type="match status" value="1"/>
</dbReference>
<dbReference type="SFLD" id="SFLDG01061">
    <property type="entry name" value="methylthiotransferase"/>
    <property type="match status" value="1"/>
</dbReference>